<dbReference type="InterPro" id="IPR014721">
    <property type="entry name" value="Ribsml_uS5_D2-typ_fold_subgr"/>
</dbReference>
<evidence type="ECO:0000256" key="3">
    <source>
        <dbReference type="ARBA" id="ARBA00022801"/>
    </source>
</evidence>
<dbReference type="FunFam" id="3.40.50.300:FF:000021">
    <property type="entry name" value="Lon protease homolog"/>
    <property type="match status" value="1"/>
</dbReference>
<dbReference type="GeneID" id="88172975"/>
<keyword evidence="5" id="KW-0067">ATP-binding</keyword>
<keyword evidence="4 8" id="KW-0720">Serine protease</keyword>
<evidence type="ECO:0000256" key="8">
    <source>
        <dbReference type="PROSITE-ProRule" id="PRU01122"/>
    </source>
</evidence>
<dbReference type="InterPro" id="IPR008269">
    <property type="entry name" value="Lon_proteolytic"/>
</dbReference>
<dbReference type="SUPFAM" id="SSF54211">
    <property type="entry name" value="Ribosomal protein S5 domain 2-like"/>
    <property type="match status" value="1"/>
</dbReference>
<feature type="compositionally biased region" description="Basic and acidic residues" evidence="9">
    <location>
        <begin position="813"/>
        <end position="832"/>
    </location>
</feature>
<gene>
    <name evidence="12" type="ORF">PUMCH_001910</name>
</gene>
<feature type="compositionally biased region" description="Basic residues" evidence="9">
    <location>
        <begin position="112"/>
        <end position="121"/>
    </location>
</feature>
<dbReference type="GO" id="GO:0005524">
    <property type="term" value="F:ATP binding"/>
    <property type="evidence" value="ECO:0007669"/>
    <property type="project" value="UniProtKB-KW"/>
</dbReference>
<dbReference type="Proteomes" id="UP001338582">
    <property type="component" value="Chromosome 2"/>
</dbReference>
<dbReference type="KEGG" id="asau:88172975"/>
<dbReference type="GO" id="GO:0016887">
    <property type="term" value="F:ATP hydrolysis activity"/>
    <property type="evidence" value="ECO:0007669"/>
    <property type="project" value="InterPro"/>
</dbReference>
<keyword evidence="1 8" id="KW-0645">Protease</keyword>
<keyword evidence="13" id="KW-1185">Reference proteome</keyword>
<dbReference type="Pfam" id="PF02190">
    <property type="entry name" value="LON_substr_bdg"/>
    <property type="match status" value="1"/>
</dbReference>
<feature type="compositionally biased region" description="Polar residues" evidence="9">
    <location>
        <begin position="834"/>
        <end position="846"/>
    </location>
</feature>
<dbReference type="SMART" id="SM00464">
    <property type="entry name" value="LON"/>
    <property type="match status" value="1"/>
</dbReference>
<dbReference type="GO" id="GO:0051131">
    <property type="term" value="P:chaperone-mediated protein complex assembly"/>
    <property type="evidence" value="ECO:0007669"/>
    <property type="project" value="TreeGrafter"/>
</dbReference>
<feature type="compositionally biased region" description="Basic and acidic residues" evidence="9">
    <location>
        <begin position="122"/>
        <end position="167"/>
    </location>
</feature>
<dbReference type="InterPro" id="IPR046336">
    <property type="entry name" value="Lon_prtase_N_sf"/>
</dbReference>
<feature type="region of interest" description="Disordered" evidence="9">
    <location>
        <begin position="95"/>
        <end position="222"/>
    </location>
</feature>
<dbReference type="SUPFAM" id="SSF88697">
    <property type="entry name" value="PUA domain-like"/>
    <property type="match status" value="1"/>
</dbReference>
<feature type="compositionally biased region" description="Basic and acidic residues" evidence="9">
    <location>
        <begin position="95"/>
        <end position="111"/>
    </location>
</feature>
<dbReference type="GO" id="GO:0005759">
    <property type="term" value="C:mitochondrial matrix"/>
    <property type="evidence" value="ECO:0007669"/>
    <property type="project" value="TreeGrafter"/>
</dbReference>
<dbReference type="Pfam" id="PF22667">
    <property type="entry name" value="Lon_lid"/>
    <property type="match status" value="1"/>
</dbReference>
<keyword evidence="2" id="KW-0547">Nucleotide-binding</keyword>
<dbReference type="RefSeq" id="XP_062877013.1">
    <property type="nucleotide sequence ID" value="XM_063020943.1"/>
</dbReference>
<evidence type="ECO:0000256" key="9">
    <source>
        <dbReference type="SAM" id="MobiDB-lite"/>
    </source>
</evidence>
<evidence type="ECO:0000313" key="12">
    <source>
        <dbReference type="EMBL" id="WPK24630.1"/>
    </source>
</evidence>
<dbReference type="GO" id="GO:0003697">
    <property type="term" value="F:single-stranded DNA binding"/>
    <property type="evidence" value="ECO:0007669"/>
    <property type="project" value="TreeGrafter"/>
</dbReference>
<dbReference type="GO" id="GO:0004252">
    <property type="term" value="F:serine-type endopeptidase activity"/>
    <property type="evidence" value="ECO:0007669"/>
    <property type="project" value="UniProtKB-UniRule"/>
</dbReference>
<dbReference type="InterPro" id="IPR003959">
    <property type="entry name" value="ATPase_AAA_core"/>
</dbReference>
<feature type="region of interest" description="Disordered" evidence="9">
    <location>
        <begin position="813"/>
        <end position="863"/>
    </location>
</feature>
<dbReference type="PANTHER" id="PTHR43718:SF2">
    <property type="entry name" value="LON PROTEASE HOMOLOG, MITOCHONDRIAL"/>
    <property type="match status" value="1"/>
</dbReference>
<dbReference type="NCBIfam" id="TIGR00763">
    <property type="entry name" value="lon"/>
    <property type="match status" value="1"/>
</dbReference>
<dbReference type="PROSITE" id="PS51787">
    <property type="entry name" value="LON_N"/>
    <property type="match status" value="1"/>
</dbReference>
<comment type="similarity">
    <text evidence="8">Belongs to the peptidase S16 family.</text>
</comment>
<feature type="active site" evidence="8">
    <location>
        <position position="1001"/>
    </location>
</feature>
<proteinExistence type="inferred from homology"/>
<evidence type="ECO:0000256" key="5">
    <source>
        <dbReference type="ARBA" id="ARBA00022840"/>
    </source>
</evidence>
<comment type="catalytic activity">
    <reaction evidence="6">
        <text>Hydrolysis of proteins in presence of ATP.</text>
        <dbReference type="EC" id="3.4.21.53"/>
    </reaction>
</comment>
<accession>A0AAX4HA93</accession>
<evidence type="ECO:0000256" key="1">
    <source>
        <dbReference type="ARBA" id="ARBA00022670"/>
    </source>
</evidence>
<reference evidence="12 13" key="1">
    <citation type="submission" date="2023-10" db="EMBL/GenBank/DDBJ databases">
        <title>Draft Genome Sequence of Candida saopaulonensis from a very Premature Infant with Sepsis.</title>
        <authorList>
            <person name="Ning Y."/>
            <person name="Dai R."/>
            <person name="Xiao M."/>
            <person name="Xu Y."/>
            <person name="Yan Q."/>
            <person name="Zhang L."/>
        </authorList>
    </citation>
    <scope>NUCLEOTIDE SEQUENCE [LARGE SCALE GENOMIC DNA]</scope>
    <source>
        <strain evidence="12 13">19XY460</strain>
    </source>
</reference>
<dbReference type="EC" id="3.4.21.53" evidence="7"/>
<dbReference type="SUPFAM" id="SSF52540">
    <property type="entry name" value="P-loop containing nucleoside triphosphate hydrolases"/>
    <property type="match status" value="1"/>
</dbReference>
<dbReference type="Gene3D" id="1.20.58.1480">
    <property type="match status" value="1"/>
</dbReference>
<feature type="domain" description="Lon proteolytic" evidence="10">
    <location>
        <begin position="907"/>
        <end position="1095"/>
    </location>
</feature>
<evidence type="ECO:0000256" key="2">
    <source>
        <dbReference type="ARBA" id="ARBA00022741"/>
    </source>
</evidence>
<dbReference type="InterPro" id="IPR004815">
    <property type="entry name" value="Lon_bac/euk-typ"/>
</dbReference>
<dbReference type="Gene3D" id="3.40.50.300">
    <property type="entry name" value="P-loop containing nucleotide triphosphate hydrolases"/>
    <property type="match status" value="1"/>
</dbReference>
<evidence type="ECO:0000259" key="11">
    <source>
        <dbReference type="PROSITE" id="PS51787"/>
    </source>
</evidence>
<keyword evidence="3 8" id="KW-0378">Hydrolase</keyword>
<dbReference type="AlphaFoldDB" id="A0AAX4HA93"/>
<evidence type="ECO:0000259" key="10">
    <source>
        <dbReference type="PROSITE" id="PS51786"/>
    </source>
</evidence>
<dbReference type="Gene3D" id="1.10.8.60">
    <property type="match status" value="1"/>
</dbReference>
<dbReference type="Pfam" id="PF05362">
    <property type="entry name" value="Lon_C"/>
    <property type="match status" value="1"/>
</dbReference>
<dbReference type="GO" id="GO:0007005">
    <property type="term" value="P:mitochondrion organization"/>
    <property type="evidence" value="ECO:0007669"/>
    <property type="project" value="TreeGrafter"/>
</dbReference>
<dbReference type="Gene3D" id="3.30.230.10">
    <property type="match status" value="1"/>
</dbReference>
<evidence type="ECO:0000256" key="6">
    <source>
        <dbReference type="ARBA" id="ARBA00050665"/>
    </source>
</evidence>
<evidence type="ECO:0000256" key="4">
    <source>
        <dbReference type="ARBA" id="ARBA00022825"/>
    </source>
</evidence>
<dbReference type="InterPro" id="IPR015947">
    <property type="entry name" value="PUA-like_sf"/>
</dbReference>
<dbReference type="InterPro" id="IPR027417">
    <property type="entry name" value="P-loop_NTPase"/>
</dbReference>
<feature type="domain" description="Lon N-terminal" evidence="11">
    <location>
        <begin position="223"/>
        <end position="446"/>
    </location>
</feature>
<name>A0AAX4HA93_9ASCO</name>
<dbReference type="InterPro" id="IPR054594">
    <property type="entry name" value="Lon_lid"/>
</dbReference>
<dbReference type="GO" id="GO:0006515">
    <property type="term" value="P:protein quality control for misfolded or incompletely synthesized proteins"/>
    <property type="evidence" value="ECO:0007669"/>
    <property type="project" value="TreeGrafter"/>
</dbReference>
<sequence>MLAFRSVIRRDPRAIGGRLPRINGASQTFISRNATSLAPNRPSILSDPLKEISHLANSLPRIPVLPQMLTRNSAALDYTSPAPFVQSGEWQMSFDKADKDNGSDTIPEVKKRQTKRSKKAKSLSEKDSGKNSDESNEKDVDTKIEVEKDKDDKKAPEQEVEQSKDETETSVSKSSEGPSSASSAGGVPPNPNSDSANPPSGGDGGDGSDKNPSKPAASSKPYPPLLAIAMQDKPQLPGTVAYINVSDPAVIKSLDEIVRRKEPHFVLFHMRDSSSNTDIIPSKESVHDIGVHCQIMSVLKQDNGMRILAYPMERCRLDTLVSPLDKKLSTEGLLEQEDFPTSYLKEFGVSYALISECPDEPYEPNSPEIQAAISQSKLLLTELLARLPETTPAVKVISKKLDTPNVLADLISSLTKSSPEQAQEILLEFNVLKRLLKANLLLKLELAAGAIVDESIKELNANAEEAQCKALLKEYLKIVEEKAGLSLKKVAKDAKFEERLKNLRLSEEAMSIYVAEKEKLMNPGEHLAEQSVIEKYLDWITSLPWGVYTKDRFDLKVAREELDRDHFGLKELKNRILEFIAMSRIAGSVDGKILCLVGPPGTGKTSIARSIAEALNRRYARIAVGGIRDVHEIKGHKRTYIGSTPGRIISALKQAKASNPLLLIDEIDKMDLSHGGAASSALLEVLDPEQNVGFVDNYMDMKVDLSKVLFVCTANDLLTITGPLRDRMEIIEVPGYTNNEKLSIAQKHLVPKASLKAGIDPKHISVSSETLEKIIDKYCRESGLRNLKKMITRMFSKASLIIVEKLDEAAADQVKEETKSDKEETETMKGEDSASLTDSVETSVEPSATKKKLKNSKAEPEARLFEEDELQAEPLEIPEDIKIEITPENLKDFLGTETYVHSRMYDTLPPGVSTGLSYNNSGSGDILHIESIITNSIASATGQPGINTTGHLGDMMKESSQIAYSFARLFMAQNYPDNKFFEAAEIHINCPEGAIPKEGPSAGVAFVSSLLSLATNESLPRNIAMTGEISLTGRVLPVGGLREKILGAKRNGCDKVIFPKSIENTLDDITDEVKKGVTLVPVEWYHEVFDILFENMDKEKFGKAWAADFAKRKELKDLKND</sequence>
<dbReference type="Gene3D" id="2.30.130.40">
    <property type="entry name" value="LON domain-like"/>
    <property type="match status" value="1"/>
</dbReference>
<dbReference type="InterPro" id="IPR003593">
    <property type="entry name" value="AAA+_ATPase"/>
</dbReference>
<feature type="compositionally biased region" description="Low complexity" evidence="9">
    <location>
        <begin position="170"/>
        <end position="200"/>
    </location>
</feature>
<dbReference type="InterPro" id="IPR003111">
    <property type="entry name" value="Lon_prtase_N"/>
</dbReference>
<dbReference type="GO" id="GO:0004176">
    <property type="term" value="F:ATP-dependent peptidase activity"/>
    <property type="evidence" value="ECO:0007669"/>
    <property type="project" value="UniProtKB-UniRule"/>
</dbReference>
<dbReference type="SMART" id="SM00382">
    <property type="entry name" value="AAA"/>
    <property type="match status" value="1"/>
</dbReference>
<feature type="active site" evidence="8">
    <location>
        <position position="1044"/>
    </location>
</feature>
<dbReference type="InterPro" id="IPR020568">
    <property type="entry name" value="Ribosomal_Su5_D2-typ_SF"/>
</dbReference>
<dbReference type="Pfam" id="PF00004">
    <property type="entry name" value="AAA"/>
    <property type="match status" value="1"/>
</dbReference>
<organism evidence="12 13">
    <name type="scientific">Australozyma saopauloensis</name>
    <dbReference type="NCBI Taxonomy" id="291208"/>
    <lineage>
        <taxon>Eukaryota</taxon>
        <taxon>Fungi</taxon>
        <taxon>Dikarya</taxon>
        <taxon>Ascomycota</taxon>
        <taxon>Saccharomycotina</taxon>
        <taxon>Pichiomycetes</taxon>
        <taxon>Metschnikowiaceae</taxon>
        <taxon>Australozyma</taxon>
    </lineage>
</organism>
<evidence type="ECO:0000256" key="7">
    <source>
        <dbReference type="ARBA" id="ARBA00066743"/>
    </source>
</evidence>
<dbReference type="EMBL" id="CP138895">
    <property type="protein sequence ID" value="WPK24630.1"/>
    <property type="molecule type" value="Genomic_DNA"/>
</dbReference>
<dbReference type="CDD" id="cd19500">
    <property type="entry name" value="RecA-like_Lon"/>
    <property type="match status" value="1"/>
</dbReference>
<evidence type="ECO:0000313" key="13">
    <source>
        <dbReference type="Proteomes" id="UP001338582"/>
    </source>
</evidence>
<protein>
    <recommendedName>
        <fullName evidence="7">endopeptidase La</fullName>
        <ecNumber evidence="7">3.4.21.53</ecNumber>
    </recommendedName>
</protein>
<dbReference type="Gene3D" id="1.20.5.5270">
    <property type="match status" value="1"/>
</dbReference>
<dbReference type="PROSITE" id="PS51786">
    <property type="entry name" value="LON_PROTEOLYTIC"/>
    <property type="match status" value="1"/>
</dbReference>
<dbReference type="InterPro" id="IPR027065">
    <property type="entry name" value="Lon_Prtase"/>
</dbReference>
<dbReference type="PRINTS" id="PR00830">
    <property type="entry name" value="ENDOLAPTASE"/>
</dbReference>
<dbReference type="PANTHER" id="PTHR43718">
    <property type="entry name" value="LON PROTEASE"/>
    <property type="match status" value="1"/>
</dbReference>